<feature type="region of interest" description="Disordered" evidence="1">
    <location>
        <begin position="1"/>
        <end position="37"/>
    </location>
</feature>
<sequence>MKQAPRSQELLSGDRIPKYTDFRDAGITIPPPPQSTRRHRIRLSGAIAVEAKGWLEGIFKPFAEKEAAFKAIPLIAEVTATAHKLDVDFWTTIHVGENILMGLNEALTNATRTICRRCATYQ</sequence>
<accession>A0A8S1GSH5</accession>
<feature type="compositionally biased region" description="Basic and acidic residues" evidence="1">
    <location>
        <begin position="15"/>
        <end position="24"/>
    </location>
</feature>
<evidence type="ECO:0000256" key="1">
    <source>
        <dbReference type="SAM" id="MobiDB-lite"/>
    </source>
</evidence>
<dbReference type="AlphaFoldDB" id="A0A8S1GSH5"/>
<gene>
    <name evidence="2" type="ORF">CAUJ_LOCUS2526</name>
</gene>
<evidence type="ECO:0000313" key="2">
    <source>
        <dbReference type="EMBL" id="CAD6186607.1"/>
    </source>
</evidence>
<dbReference type="EMBL" id="CAJGYM010000005">
    <property type="protein sequence ID" value="CAD6186607.1"/>
    <property type="molecule type" value="Genomic_DNA"/>
</dbReference>
<evidence type="ECO:0000313" key="3">
    <source>
        <dbReference type="Proteomes" id="UP000835052"/>
    </source>
</evidence>
<reference evidence="2" key="1">
    <citation type="submission" date="2020-10" db="EMBL/GenBank/DDBJ databases">
        <authorList>
            <person name="Kikuchi T."/>
        </authorList>
    </citation>
    <scope>NUCLEOTIDE SEQUENCE</scope>
    <source>
        <strain evidence="2">NKZ352</strain>
    </source>
</reference>
<comment type="caution">
    <text evidence="2">The sequence shown here is derived from an EMBL/GenBank/DDBJ whole genome shotgun (WGS) entry which is preliminary data.</text>
</comment>
<dbReference type="Proteomes" id="UP000835052">
    <property type="component" value="Unassembled WGS sequence"/>
</dbReference>
<organism evidence="2 3">
    <name type="scientific">Caenorhabditis auriculariae</name>
    <dbReference type="NCBI Taxonomy" id="2777116"/>
    <lineage>
        <taxon>Eukaryota</taxon>
        <taxon>Metazoa</taxon>
        <taxon>Ecdysozoa</taxon>
        <taxon>Nematoda</taxon>
        <taxon>Chromadorea</taxon>
        <taxon>Rhabditida</taxon>
        <taxon>Rhabditina</taxon>
        <taxon>Rhabditomorpha</taxon>
        <taxon>Rhabditoidea</taxon>
        <taxon>Rhabditidae</taxon>
        <taxon>Peloderinae</taxon>
        <taxon>Caenorhabditis</taxon>
    </lineage>
</organism>
<proteinExistence type="predicted"/>
<feature type="compositionally biased region" description="Polar residues" evidence="1">
    <location>
        <begin position="1"/>
        <end position="10"/>
    </location>
</feature>
<name>A0A8S1GSH5_9PELO</name>
<protein>
    <submittedName>
        <fullName evidence="2">Uncharacterized protein</fullName>
    </submittedName>
</protein>
<keyword evidence="3" id="KW-1185">Reference proteome</keyword>